<protein>
    <recommendedName>
        <fullName evidence="2">Outer membrane protein beta-barrel domain-containing protein</fullName>
    </recommendedName>
</protein>
<feature type="signal peptide" evidence="1">
    <location>
        <begin position="1"/>
        <end position="22"/>
    </location>
</feature>
<comment type="caution">
    <text evidence="3">The sequence shown here is derived from an EMBL/GenBank/DDBJ whole genome shotgun (WGS) entry which is preliminary data.</text>
</comment>
<keyword evidence="1" id="KW-0732">Signal</keyword>
<organism evidence="3 4">
    <name type="scientific">Spirosoma telluris</name>
    <dbReference type="NCBI Taxonomy" id="2183553"/>
    <lineage>
        <taxon>Bacteria</taxon>
        <taxon>Pseudomonadati</taxon>
        <taxon>Bacteroidota</taxon>
        <taxon>Cytophagia</taxon>
        <taxon>Cytophagales</taxon>
        <taxon>Cytophagaceae</taxon>
        <taxon>Spirosoma</taxon>
    </lineage>
</organism>
<dbReference type="OrthoDB" id="949314at2"/>
<reference evidence="3 4" key="1">
    <citation type="submission" date="2018-06" db="EMBL/GenBank/DDBJ databases">
        <title>Spirosoma sp. HMF3257 Genome sequencing and assembly.</title>
        <authorList>
            <person name="Kang H."/>
            <person name="Cha I."/>
            <person name="Kim H."/>
            <person name="Kang J."/>
            <person name="Joh K."/>
        </authorList>
    </citation>
    <scope>NUCLEOTIDE SEQUENCE [LARGE SCALE GENOMIC DNA]</scope>
    <source>
        <strain evidence="3 4">HMF3257</strain>
    </source>
</reference>
<dbReference type="InterPro" id="IPR025665">
    <property type="entry name" value="Beta-barrel_OMP_2"/>
</dbReference>
<evidence type="ECO:0000256" key="1">
    <source>
        <dbReference type="SAM" id="SignalP"/>
    </source>
</evidence>
<feature type="chain" id="PRO_5016364472" description="Outer membrane protein beta-barrel domain-containing protein" evidence="1">
    <location>
        <begin position="23"/>
        <end position="148"/>
    </location>
</feature>
<sequence length="148" mass="16517">MKNLYKPLFTALLLITGFSLSAQNSPITFGLQAGLNLSSLSFTNNNIPTNRIKPGFNIGFTTRYNFRQNLFLQSGLSFTTKGAEIKGDAPIGFAEWLVYPGREAILKSNQLYVQVPVYAGYRIDVLPGRNFYSRQDRILRMALVAKAS</sequence>
<dbReference type="AlphaFoldDB" id="A0A327NHW0"/>
<evidence type="ECO:0000313" key="3">
    <source>
        <dbReference type="EMBL" id="RAI74757.1"/>
    </source>
</evidence>
<name>A0A327NHW0_9BACT</name>
<evidence type="ECO:0000259" key="2">
    <source>
        <dbReference type="Pfam" id="PF13568"/>
    </source>
</evidence>
<dbReference type="RefSeq" id="WP_111342342.1">
    <property type="nucleotide sequence ID" value="NZ_QLII01000001.1"/>
</dbReference>
<dbReference type="Proteomes" id="UP000249016">
    <property type="component" value="Unassembled WGS sequence"/>
</dbReference>
<dbReference type="EMBL" id="QLII01000001">
    <property type="protein sequence ID" value="RAI74757.1"/>
    <property type="molecule type" value="Genomic_DNA"/>
</dbReference>
<gene>
    <name evidence="3" type="ORF">HMF3257_11740</name>
</gene>
<dbReference type="Pfam" id="PF13568">
    <property type="entry name" value="OMP_b-brl_2"/>
    <property type="match status" value="1"/>
</dbReference>
<keyword evidence="4" id="KW-1185">Reference proteome</keyword>
<feature type="domain" description="Outer membrane protein beta-barrel" evidence="2">
    <location>
        <begin position="22"/>
        <end position="123"/>
    </location>
</feature>
<accession>A0A327NHW0</accession>
<proteinExistence type="predicted"/>
<evidence type="ECO:0000313" key="4">
    <source>
        <dbReference type="Proteomes" id="UP000249016"/>
    </source>
</evidence>